<accession>A0ABW5PPR2</accession>
<dbReference type="Proteomes" id="UP001597458">
    <property type="component" value="Unassembled WGS sequence"/>
</dbReference>
<sequence length="165" mass="19326">MTLWMIFSLILHLLAFYLIIQLVQRLKHVEQQHPEELKREIEEMMTAYLTDIQQENDRFIQELNKQKKNEEIKSNKKANHEERDKINDDIDNVINKSYQQATEDADIDWIPPIKSTSEEKYESSLLAKALHLKQKGQSITEIAKALGRGEGEIALLLKINEKKTL</sequence>
<proteinExistence type="predicted"/>
<comment type="caution">
    <text evidence="2">The sequence shown here is derived from an EMBL/GenBank/DDBJ whole genome shotgun (WGS) entry which is preliminary data.</text>
</comment>
<dbReference type="RefSeq" id="WP_141189294.1">
    <property type="nucleotide sequence ID" value="NZ_JBHUMR010000008.1"/>
</dbReference>
<organism evidence="2 3">
    <name type="scientific">Terrilactibacillus laevilacticus</name>
    <dbReference type="NCBI Taxonomy" id="1380157"/>
    <lineage>
        <taxon>Bacteria</taxon>
        <taxon>Bacillati</taxon>
        <taxon>Bacillota</taxon>
        <taxon>Bacilli</taxon>
        <taxon>Bacillales</taxon>
        <taxon>Bacillaceae</taxon>
        <taxon>Terrilactibacillus</taxon>
    </lineage>
</organism>
<protein>
    <submittedName>
        <fullName evidence="2">DUF6115 domain-containing protein</fullName>
    </submittedName>
</protein>
<evidence type="ECO:0000256" key="1">
    <source>
        <dbReference type="SAM" id="MobiDB-lite"/>
    </source>
</evidence>
<evidence type="ECO:0000313" key="2">
    <source>
        <dbReference type="EMBL" id="MFD2616864.1"/>
    </source>
</evidence>
<evidence type="ECO:0000313" key="3">
    <source>
        <dbReference type="Proteomes" id="UP001597458"/>
    </source>
</evidence>
<name>A0ABW5PPR2_9BACI</name>
<feature type="region of interest" description="Disordered" evidence="1">
    <location>
        <begin position="64"/>
        <end position="86"/>
    </location>
</feature>
<gene>
    <name evidence="2" type="ORF">ACFSTF_06015</name>
</gene>
<dbReference type="InterPro" id="IPR046118">
    <property type="entry name" value="DUF6115"/>
</dbReference>
<reference evidence="3" key="1">
    <citation type="journal article" date="2019" name="Int. J. Syst. Evol. Microbiol.">
        <title>The Global Catalogue of Microorganisms (GCM) 10K type strain sequencing project: providing services to taxonomists for standard genome sequencing and annotation.</title>
        <authorList>
            <consortium name="The Broad Institute Genomics Platform"/>
            <consortium name="The Broad Institute Genome Sequencing Center for Infectious Disease"/>
            <person name="Wu L."/>
            <person name="Ma J."/>
        </authorList>
    </citation>
    <scope>NUCLEOTIDE SEQUENCE [LARGE SCALE GENOMIC DNA]</scope>
    <source>
        <strain evidence="3">TISTR 2241</strain>
    </source>
</reference>
<keyword evidence="3" id="KW-1185">Reference proteome</keyword>
<dbReference type="EMBL" id="JBHUMR010000008">
    <property type="protein sequence ID" value="MFD2616864.1"/>
    <property type="molecule type" value="Genomic_DNA"/>
</dbReference>
<dbReference type="Pfam" id="PF19610">
    <property type="entry name" value="DUF6115"/>
    <property type="match status" value="1"/>
</dbReference>